<feature type="transmembrane region" description="Helical" evidence="7">
    <location>
        <begin position="256"/>
        <end position="279"/>
    </location>
</feature>
<evidence type="ECO:0000313" key="11">
    <source>
        <dbReference type="Proteomes" id="UP000050949"/>
    </source>
</evidence>
<dbReference type="SUPFAM" id="SSF90123">
    <property type="entry name" value="ABC transporter transmembrane region"/>
    <property type="match status" value="1"/>
</dbReference>
<dbReference type="GO" id="GO:0016887">
    <property type="term" value="F:ATP hydrolysis activity"/>
    <property type="evidence" value="ECO:0007669"/>
    <property type="project" value="InterPro"/>
</dbReference>
<feature type="domain" description="ABC transmembrane type-1" evidence="9">
    <location>
        <begin position="37"/>
        <end position="314"/>
    </location>
</feature>
<feature type="transmembrane region" description="Helical" evidence="7">
    <location>
        <begin position="72"/>
        <end position="93"/>
    </location>
</feature>
<keyword evidence="3" id="KW-0547">Nucleotide-binding</keyword>
<keyword evidence="6 7" id="KW-0472">Membrane</keyword>
<keyword evidence="5 7" id="KW-1133">Transmembrane helix</keyword>
<dbReference type="Pfam" id="PF00005">
    <property type="entry name" value="ABC_tran"/>
    <property type="match status" value="1"/>
</dbReference>
<comment type="caution">
    <text evidence="10">The sequence shown here is derived from an EMBL/GenBank/DDBJ whole genome shotgun (WGS) entry which is preliminary data.</text>
</comment>
<keyword evidence="4" id="KW-0067">ATP-binding</keyword>
<dbReference type="GO" id="GO:0005524">
    <property type="term" value="F:ATP binding"/>
    <property type="evidence" value="ECO:0007669"/>
    <property type="project" value="UniProtKB-KW"/>
</dbReference>
<dbReference type="InterPro" id="IPR011527">
    <property type="entry name" value="ABC1_TM_dom"/>
</dbReference>
<evidence type="ECO:0000259" key="8">
    <source>
        <dbReference type="PROSITE" id="PS50893"/>
    </source>
</evidence>
<evidence type="ECO:0000259" key="9">
    <source>
        <dbReference type="PROSITE" id="PS50929"/>
    </source>
</evidence>
<protein>
    <submittedName>
        <fullName evidence="10">Drug efflux ABC transporter ATPase permease</fullName>
    </submittedName>
</protein>
<dbReference type="InterPro" id="IPR017871">
    <property type="entry name" value="ABC_transporter-like_CS"/>
</dbReference>
<name>A0A0R1XHB3_9LACO</name>
<evidence type="ECO:0000256" key="1">
    <source>
        <dbReference type="ARBA" id="ARBA00004651"/>
    </source>
</evidence>
<dbReference type="InterPro" id="IPR003439">
    <property type="entry name" value="ABC_transporter-like_ATP-bd"/>
</dbReference>
<dbReference type="CDD" id="cd03228">
    <property type="entry name" value="ABCC_MRP_Like"/>
    <property type="match status" value="1"/>
</dbReference>
<feature type="transmembrane region" description="Helical" evidence="7">
    <location>
        <begin position="171"/>
        <end position="190"/>
    </location>
</feature>
<dbReference type="SMART" id="SM00382">
    <property type="entry name" value="AAA"/>
    <property type="match status" value="1"/>
</dbReference>
<evidence type="ECO:0000256" key="5">
    <source>
        <dbReference type="ARBA" id="ARBA00022989"/>
    </source>
</evidence>
<reference evidence="10 11" key="1">
    <citation type="journal article" date="2015" name="Genome Announc.">
        <title>Expanding the biotechnology potential of lactobacilli through comparative genomics of 213 strains and associated genera.</title>
        <authorList>
            <person name="Sun Z."/>
            <person name="Harris H.M."/>
            <person name="McCann A."/>
            <person name="Guo C."/>
            <person name="Argimon S."/>
            <person name="Zhang W."/>
            <person name="Yang X."/>
            <person name="Jeffery I.B."/>
            <person name="Cooney J.C."/>
            <person name="Kagawa T.F."/>
            <person name="Liu W."/>
            <person name="Song Y."/>
            <person name="Salvetti E."/>
            <person name="Wrobel A."/>
            <person name="Rasinkangas P."/>
            <person name="Parkhill J."/>
            <person name="Rea M.C."/>
            <person name="O'Sullivan O."/>
            <person name="Ritari J."/>
            <person name="Douillard F.P."/>
            <person name="Paul Ross R."/>
            <person name="Yang R."/>
            <person name="Briner A.E."/>
            <person name="Felis G.E."/>
            <person name="de Vos W.M."/>
            <person name="Barrangou R."/>
            <person name="Klaenhammer T.R."/>
            <person name="Caufield P.W."/>
            <person name="Cui Y."/>
            <person name="Zhang H."/>
            <person name="O'Toole P.W."/>
        </authorList>
    </citation>
    <scope>NUCLEOTIDE SEQUENCE [LARGE SCALE GENOMIC DNA]</scope>
    <source>
        <strain evidence="10 11">DSM 16991</strain>
    </source>
</reference>
<organism evidence="10 11">
    <name type="scientific">Schleiferilactobacillus harbinensis DSM 16991</name>
    <dbReference type="NCBI Taxonomy" id="1122147"/>
    <lineage>
        <taxon>Bacteria</taxon>
        <taxon>Bacillati</taxon>
        <taxon>Bacillota</taxon>
        <taxon>Bacilli</taxon>
        <taxon>Lactobacillales</taxon>
        <taxon>Lactobacillaceae</taxon>
        <taxon>Schleiferilactobacillus</taxon>
    </lineage>
</organism>
<sequence length="562" mass="61831">MAAWSPLVHSLYQLTNLYQGRNGVLILKQYLNGRWVALSIFLALLAGFSIPFNTWSYSEFFALMGRRQPNRVWPEIFAIAGIVILFALIEYAYQRALNRNVAIFNQKVREHLLTADFIQTNQAGVADRLSYLTNDLTMVENNYLRQIFNIIRSVVTVVVTLAFALRSNFGLTLIFIAFASITPFTPKLLAKKTAHRAQQWSARVGRYMTFMADVLKNADTVLHYSALGFFLAKGRSIIGQSVTAQRRRDNTVAASNLVATVVAYVCMYLPIGFGVMMVVRGQLTIAAFVAVQYASNWIVNTFLGIAQSRNQMNATRPMLAKLAAFKALPVNLLRLDQPTDRLGQFTALNLAAVTFAYADDAAQPILQTINLRVHQGEKVLLTGPSGAGKSTLISLLTGMRQPTSGTVQFQTAAGKAFAPDPTMFATVLQESNIFNDTLRFNLTLGRHFSSAAIQAALQKAGLAAYAADHGLDNLIAESGNNLSGGERKRIELARAFLYNRRFLVVDEGTASLDPATAAAIQQILLTAPMTVVEIDHHIAPDLSRRFDAHYALNAGQLTRVTA</sequence>
<dbReference type="InterPro" id="IPR036640">
    <property type="entry name" value="ABC1_TM_sf"/>
</dbReference>
<evidence type="ECO:0000256" key="3">
    <source>
        <dbReference type="ARBA" id="ARBA00022741"/>
    </source>
</evidence>
<evidence type="ECO:0000256" key="2">
    <source>
        <dbReference type="ARBA" id="ARBA00022692"/>
    </source>
</evidence>
<dbReference type="Gene3D" id="1.20.1560.10">
    <property type="entry name" value="ABC transporter type 1, transmembrane domain"/>
    <property type="match status" value="1"/>
</dbReference>
<evidence type="ECO:0000256" key="7">
    <source>
        <dbReference type="SAM" id="Phobius"/>
    </source>
</evidence>
<proteinExistence type="predicted"/>
<keyword evidence="2 7" id="KW-0812">Transmembrane</keyword>
<dbReference type="GO" id="GO:0034040">
    <property type="term" value="F:ATPase-coupled lipid transmembrane transporter activity"/>
    <property type="evidence" value="ECO:0007669"/>
    <property type="project" value="TreeGrafter"/>
</dbReference>
<dbReference type="GO" id="GO:0140359">
    <property type="term" value="F:ABC-type transporter activity"/>
    <property type="evidence" value="ECO:0007669"/>
    <property type="project" value="InterPro"/>
</dbReference>
<evidence type="ECO:0000256" key="6">
    <source>
        <dbReference type="ARBA" id="ARBA00023136"/>
    </source>
</evidence>
<dbReference type="PROSITE" id="PS50893">
    <property type="entry name" value="ABC_TRANSPORTER_2"/>
    <property type="match status" value="1"/>
</dbReference>
<dbReference type="Pfam" id="PF00664">
    <property type="entry name" value="ABC_membrane"/>
    <property type="match status" value="1"/>
</dbReference>
<dbReference type="PANTHER" id="PTHR24221:SF654">
    <property type="entry name" value="ATP-BINDING CASSETTE SUB-FAMILY B MEMBER 6"/>
    <property type="match status" value="1"/>
</dbReference>
<evidence type="ECO:0000313" key="10">
    <source>
        <dbReference type="EMBL" id="KRM27860.1"/>
    </source>
</evidence>
<dbReference type="PANTHER" id="PTHR24221">
    <property type="entry name" value="ATP-BINDING CASSETTE SUB-FAMILY B"/>
    <property type="match status" value="1"/>
</dbReference>
<feature type="transmembrane region" description="Helical" evidence="7">
    <location>
        <begin position="35"/>
        <end position="52"/>
    </location>
</feature>
<dbReference type="InterPro" id="IPR039421">
    <property type="entry name" value="Type_1_exporter"/>
</dbReference>
<dbReference type="PROSITE" id="PS50929">
    <property type="entry name" value="ABC_TM1F"/>
    <property type="match status" value="1"/>
</dbReference>
<gene>
    <name evidence="10" type="ORF">FC91_GL002323</name>
</gene>
<dbReference type="InterPro" id="IPR003593">
    <property type="entry name" value="AAA+_ATPase"/>
</dbReference>
<dbReference type="PROSITE" id="PS00211">
    <property type="entry name" value="ABC_TRANSPORTER_1"/>
    <property type="match status" value="1"/>
</dbReference>
<dbReference type="eggNOG" id="COG1132">
    <property type="taxonomic scope" value="Bacteria"/>
</dbReference>
<dbReference type="SUPFAM" id="SSF52540">
    <property type="entry name" value="P-loop containing nucleoside triphosphate hydrolases"/>
    <property type="match status" value="1"/>
</dbReference>
<dbReference type="InterPro" id="IPR027417">
    <property type="entry name" value="P-loop_NTPase"/>
</dbReference>
<dbReference type="Gene3D" id="3.40.50.300">
    <property type="entry name" value="P-loop containing nucleotide triphosphate hydrolases"/>
    <property type="match status" value="1"/>
</dbReference>
<dbReference type="GO" id="GO:0005886">
    <property type="term" value="C:plasma membrane"/>
    <property type="evidence" value="ECO:0007669"/>
    <property type="project" value="UniProtKB-SubCell"/>
</dbReference>
<evidence type="ECO:0000256" key="4">
    <source>
        <dbReference type="ARBA" id="ARBA00022840"/>
    </source>
</evidence>
<feature type="transmembrane region" description="Helical" evidence="7">
    <location>
        <begin position="147"/>
        <end position="165"/>
    </location>
</feature>
<dbReference type="AlphaFoldDB" id="A0A0R1XHB3"/>
<dbReference type="Proteomes" id="UP000050949">
    <property type="component" value="Unassembled WGS sequence"/>
</dbReference>
<dbReference type="EMBL" id="AZFW01000040">
    <property type="protein sequence ID" value="KRM27860.1"/>
    <property type="molecule type" value="Genomic_DNA"/>
</dbReference>
<dbReference type="PATRIC" id="fig|1122147.4.peg.2402"/>
<accession>A0A0R1XHB3</accession>
<feature type="transmembrane region" description="Helical" evidence="7">
    <location>
        <begin position="285"/>
        <end position="306"/>
    </location>
</feature>
<feature type="domain" description="ABC transporter" evidence="8">
    <location>
        <begin position="348"/>
        <end position="562"/>
    </location>
</feature>
<comment type="subcellular location">
    <subcellularLocation>
        <location evidence="1">Cell membrane</location>
        <topology evidence="1">Multi-pass membrane protein</topology>
    </subcellularLocation>
</comment>